<dbReference type="OrthoDB" id="9132167at2"/>
<feature type="domain" description="Methylated-DNA-[protein]-cysteine S-methyltransferase DNA binding" evidence="2">
    <location>
        <begin position="13"/>
        <end position="76"/>
    </location>
</feature>
<dbReference type="Pfam" id="PF01035">
    <property type="entry name" value="DNA_binding_1"/>
    <property type="match status" value="1"/>
</dbReference>
<dbReference type="InterPro" id="IPR036388">
    <property type="entry name" value="WH-like_DNA-bd_sf"/>
</dbReference>
<dbReference type="GO" id="GO:0003824">
    <property type="term" value="F:catalytic activity"/>
    <property type="evidence" value="ECO:0007669"/>
    <property type="project" value="InterPro"/>
</dbReference>
<evidence type="ECO:0000313" key="3">
    <source>
        <dbReference type="EMBL" id="QDZ14860.1"/>
    </source>
</evidence>
<dbReference type="Proteomes" id="UP000320216">
    <property type="component" value="Chromosome"/>
</dbReference>
<accession>A0A5B8M5W2</accession>
<dbReference type="PANTHER" id="PTHR42942">
    <property type="entry name" value="6-O-METHYLGUANINE DNA METHYLTRANSFERASE"/>
    <property type="match status" value="1"/>
</dbReference>
<organism evidence="3 4">
    <name type="scientific">Humibacter ginsenosidimutans</name>
    <dbReference type="NCBI Taxonomy" id="2599293"/>
    <lineage>
        <taxon>Bacteria</taxon>
        <taxon>Bacillati</taxon>
        <taxon>Actinomycetota</taxon>
        <taxon>Actinomycetes</taxon>
        <taxon>Micrococcales</taxon>
        <taxon>Microbacteriaceae</taxon>
        <taxon>Humibacter</taxon>
    </lineage>
</organism>
<dbReference type="SUPFAM" id="SSF46767">
    <property type="entry name" value="Methylated DNA-protein cysteine methyltransferase, C-terminal domain"/>
    <property type="match status" value="1"/>
</dbReference>
<dbReference type="CDD" id="cd06445">
    <property type="entry name" value="ATase"/>
    <property type="match status" value="1"/>
</dbReference>
<dbReference type="PANTHER" id="PTHR42942:SF1">
    <property type="entry name" value="ALKYLTRANSFERASE-LIKE PROTEIN 1"/>
    <property type="match status" value="1"/>
</dbReference>
<keyword evidence="1" id="KW-0227">DNA damage</keyword>
<dbReference type="GO" id="GO:0006281">
    <property type="term" value="P:DNA repair"/>
    <property type="evidence" value="ECO:0007669"/>
    <property type="project" value="InterPro"/>
</dbReference>
<dbReference type="AlphaFoldDB" id="A0A5B8M5W2"/>
<dbReference type="KEGG" id="huw:FPZ11_08895"/>
<proteinExistence type="predicted"/>
<evidence type="ECO:0000313" key="4">
    <source>
        <dbReference type="Proteomes" id="UP000320216"/>
    </source>
</evidence>
<sequence>MPGGRRPGPSEGFVEAVLEVVADIPSGHVMTYGQVAAVLGSRGARVVGQVMARYGDDVPWWRVIRASGAPPACHEGRALEHYLDEGTPLRGMSAERASREDAATEYRIDLTAARWSPELA</sequence>
<keyword evidence="4" id="KW-1185">Reference proteome</keyword>
<dbReference type="InterPro" id="IPR036217">
    <property type="entry name" value="MethylDNA_cys_MeTrfase_DNAb"/>
</dbReference>
<dbReference type="Gene3D" id="1.10.10.10">
    <property type="entry name" value="Winged helix-like DNA-binding domain superfamily/Winged helix DNA-binding domain"/>
    <property type="match status" value="1"/>
</dbReference>
<dbReference type="InterPro" id="IPR052520">
    <property type="entry name" value="ATL_DNA_repair"/>
</dbReference>
<evidence type="ECO:0000259" key="2">
    <source>
        <dbReference type="Pfam" id="PF01035"/>
    </source>
</evidence>
<dbReference type="RefSeq" id="WP_146320144.1">
    <property type="nucleotide sequence ID" value="NZ_CP042305.1"/>
</dbReference>
<reference evidence="3 4" key="1">
    <citation type="submission" date="2019-07" db="EMBL/GenBank/DDBJ databases">
        <title>Full genome sequence of Humibacter sp. WJ7-1.</title>
        <authorList>
            <person name="Im W.-T."/>
        </authorList>
    </citation>
    <scope>NUCLEOTIDE SEQUENCE [LARGE SCALE GENOMIC DNA]</scope>
    <source>
        <strain evidence="3 4">WJ7-1</strain>
    </source>
</reference>
<name>A0A5B8M5W2_9MICO</name>
<evidence type="ECO:0000256" key="1">
    <source>
        <dbReference type="ARBA" id="ARBA00022763"/>
    </source>
</evidence>
<dbReference type="EMBL" id="CP042305">
    <property type="protein sequence ID" value="QDZ14860.1"/>
    <property type="molecule type" value="Genomic_DNA"/>
</dbReference>
<dbReference type="InterPro" id="IPR014048">
    <property type="entry name" value="MethylDNA_cys_MeTrfase_DNA-bd"/>
</dbReference>
<gene>
    <name evidence="3" type="ORF">FPZ11_08895</name>
</gene>
<protein>
    <submittedName>
        <fullName evidence="3">MGMT family protein</fullName>
    </submittedName>
</protein>